<dbReference type="InterPro" id="IPR051678">
    <property type="entry name" value="AGP_Transferase"/>
</dbReference>
<dbReference type="GO" id="GO:0016740">
    <property type="term" value="F:transferase activity"/>
    <property type="evidence" value="ECO:0007669"/>
    <property type="project" value="UniProtKB-KW"/>
</dbReference>
<dbReference type="AlphaFoldDB" id="A0A7U3WBI4"/>
<gene>
    <name evidence="1" type="ORF">I7X12_10370</name>
</gene>
<sequence>MTALDDTFDSPATREAARAALTAARPDATAAEWRPLGRGNRKETALATLADGDHLVVQAATDPAAVRSERALLDAIADRTSVPVPTALASERVGDAAALVTEHVDGRDLHERFTALGVSVRRDLARAFGRSLAELHEAFRFERYGSVAVPARPDATAAEPAVELVAGAASGEDVPETGGTDWAAWLGAYGRSGLARLPAAFDGLRVDLATLFDDPEVESAPPARLFPWDFRPGNALVTDGELAAVLDWEAPLAAAPALSLAKAEYLVADWYVEESEPLREAFRAGYESVRPCPAVDPVHRAAAICRTAVDSNGVVTNPGYPELSREKSVSFHRRALEDVLAASDIE</sequence>
<name>A0A7U3WBI4_9EURY</name>
<dbReference type="InterPro" id="IPR011009">
    <property type="entry name" value="Kinase-like_dom_sf"/>
</dbReference>
<accession>A0A7U3WBI4</accession>
<dbReference type="KEGG" id="hlt:I7X12_10370"/>
<dbReference type="OrthoDB" id="350437at2157"/>
<dbReference type="Proteomes" id="UP000595001">
    <property type="component" value="Chromosome"/>
</dbReference>
<dbReference type="PANTHER" id="PTHR21310">
    <property type="entry name" value="AMINOGLYCOSIDE PHOSPHOTRANSFERASE-RELATED-RELATED"/>
    <property type="match status" value="1"/>
</dbReference>
<protein>
    <submittedName>
        <fullName evidence="1">Phosphotransferase</fullName>
    </submittedName>
</protein>
<dbReference type="GeneID" id="60588901"/>
<proteinExistence type="predicted"/>
<organism evidence="1 2">
    <name type="scientific">Halosimplex litoreum</name>
    <dbReference type="NCBI Taxonomy" id="1198301"/>
    <lineage>
        <taxon>Archaea</taxon>
        <taxon>Methanobacteriati</taxon>
        <taxon>Methanobacteriota</taxon>
        <taxon>Stenosarchaea group</taxon>
        <taxon>Halobacteria</taxon>
        <taxon>Halobacteriales</taxon>
        <taxon>Haloarculaceae</taxon>
        <taxon>Halosimplex</taxon>
    </lineage>
</organism>
<dbReference type="Gene3D" id="3.90.1200.10">
    <property type="match status" value="1"/>
</dbReference>
<evidence type="ECO:0000313" key="1">
    <source>
        <dbReference type="EMBL" id="QPV64979.1"/>
    </source>
</evidence>
<keyword evidence="1" id="KW-0808">Transferase</keyword>
<dbReference type="Gene3D" id="3.30.200.20">
    <property type="entry name" value="Phosphorylase Kinase, domain 1"/>
    <property type="match status" value="1"/>
</dbReference>
<keyword evidence="2" id="KW-1185">Reference proteome</keyword>
<dbReference type="SUPFAM" id="SSF56112">
    <property type="entry name" value="Protein kinase-like (PK-like)"/>
    <property type="match status" value="1"/>
</dbReference>
<dbReference type="PANTHER" id="PTHR21310:SF59">
    <property type="entry name" value="AMINOGLYCOSIDE PHOSPHOTRANSFERASE DOMAIN-CONTAINING PROTEIN"/>
    <property type="match status" value="1"/>
</dbReference>
<dbReference type="RefSeq" id="WP_198063737.1">
    <property type="nucleotide sequence ID" value="NZ_CP065856.1"/>
</dbReference>
<evidence type="ECO:0000313" key="2">
    <source>
        <dbReference type="Proteomes" id="UP000595001"/>
    </source>
</evidence>
<dbReference type="EMBL" id="CP065856">
    <property type="protein sequence ID" value="QPV64979.1"/>
    <property type="molecule type" value="Genomic_DNA"/>
</dbReference>
<reference evidence="1 2" key="1">
    <citation type="submission" date="2020-12" db="EMBL/GenBank/DDBJ databases">
        <title>Halosimplex halophilum sp. nov. and Halosimplex salinum sp. nov., two new members of the genus Halosimplex.</title>
        <authorList>
            <person name="Cui H.L."/>
        </authorList>
    </citation>
    <scope>NUCLEOTIDE SEQUENCE [LARGE SCALE GENOMIC DNA]</scope>
    <source>
        <strain evidence="1 2">YGH94</strain>
    </source>
</reference>